<accession>A0A6A5BW65</accession>
<evidence type="ECO:0000313" key="14">
    <source>
        <dbReference type="EMBL" id="KAF0979589.1"/>
    </source>
</evidence>
<dbReference type="AlphaFoldDB" id="A0A6A5BW65"/>
<sequence length="280" mass="32557">MNSADPFDIVKDKVTEKLRSVKVLQEMYMEQINGSGTMDEVSITGIERELRNNIQSIDLFLNDLQGTINIVEKNPQRFSNISREEIGKRKLFISSTSQQMRQIEQQMKNRKQKQTQLQKESLFSDPKQKGSSSAQLNDEDDDGNYHDSFKNTTTTTTSKGRYSRLEESYIKDNQRFIDEQLQIQDTVRKNQDEQMDKMTTTVQRVGQIAIEIGNELDEHKRELEEMENHVEKTKGLLERTNKRLQTLLNNTSDKWKIIIIVILLLIVLGLIAVVIFVPFR</sequence>
<dbReference type="VEuPathDB" id="AmoebaDB:NfTy_030690"/>
<keyword evidence="5 11" id="KW-1133">Transmembrane helix</keyword>
<evidence type="ECO:0000256" key="7">
    <source>
        <dbReference type="ARBA" id="ARBA00023136"/>
    </source>
</evidence>
<dbReference type="VEuPathDB" id="AmoebaDB:NF0092340"/>
<dbReference type="VEuPathDB" id="AmoebaDB:FDP41_001410"/>
<feature type="compositionally biased region" description="Polar residues" evidence="10">
    <location>
        <begin position="97"/>
        <end position="106"/>
    </location>
</feature>
<evidence type="ECO:0000256" key="6">
    <source>
        <dbReference type="ARBA" id="ARBA00023034"/>
    </source>
</evidence>
<feature type="transmembrane region" description="Helical" evidence="11">
    <location>
        <begin position="255"/>
        <end position="279"/>
    </location>
</feature>
<dbReference type="OrthoDB" id="546861at2759"/>
<proteinExistence type="inferred from homology"/>
<dbReference type="InterPro" id="IPR010989">
    <property type="entry name" value="SNARE"/>
</dbReference>
<organism evidence="13 15">
    <name type="scientific">Naegleria fowleri</name>
    <name type="common">Brain eating amoeba</name>
    <dbReference type="NCBI Taxonomy" id="5763"/>
    <lineage>
        <taxon>Eukaryota</taxon>
        <taxon>Discoba</taxon>
        <taxon>Heterolobosea</taxon>
        <taxon>Tetramitia</taxon>
        <taxon>Eutetramitia</taxon>
        <taxon>Vahlkampfiidae</taxon>
        <taxon>Naegleria</taxon>
    </lineage>
</organism>
<dbReference type="Pfam" id="PF09177">
    <property type="entry name" value="STX6_10_61_N"/>
    <property type="match status" value="1"/>
</dbReference>
<dbReference type="GO" id="GO:0016020">
    <property type="term" value="C:membrane"/>
    <property type="evidence" value="ECO:0007669"/>
    <property type="project" value="InterPro"/>
</dbReference>
<dbReference type="InterPro" id="IPR015260">
    <property type="entry name" value="Syntaxin-6/10/61_N"/>
</dbReference>
<dbReference type="VEuPathDB" id="AmoebaDB:FDP41_001257"/>
<dbReference type="RefSeq" id="XP_044564302.1">
    <property type="nucleotide sequence ID" value="XM_044703103.1"/>
</dbReference>
<evidence type="ECO:0000313" key="13">
    <source>
        <dbReference type="EMBL" id="KAF0979546.1"/>
    </source>
</evidence>
<dbReference type="Gene3D" id="1.20.58.90">
    <property type="match status" value="1"/>
</dbReference>
<gene>
    <name evidence="14" type="ORF">FDP41_001257</name>
    <name evidence="13" type="ORF">FDP41_001410</name>
</gene>
<keyword evidence="4" id="KW-0653">Protein transport</keyword>
<dbReference type="PANTHER" id="PTHR12791">
    <property type="entry name" value="GOLGI SNARE BET1-RELATED"/>
    <property type="match status" value="1"/>
</dbReference>
<evidence type="ECO:0000256" key="4">
    <source>
        <dbReference type="ARBA" id="ARBA00022927"/>
    </source>
</evidence>
<dbReference type="PROSITE" id="PS50192">
    <property type="entry name" value="T_SNARE"/>
    <property type="match status" value="1"/>
</dbReference>
<feature type="region of interest" description="Disordered" evidence="10">
    <location>
        <begin position="97"/>
        <end position="161"/>
    </location>
</feature>
<reference evidence="13 15" key="1">
    <citation type="journal article" date="2019" name="Sci. Rep.">
        <title>Nanopore sequencing improves the draft genome of the human pathogenic amoeba Naegleria fowleri.</title>
        <authorList>
            <person name="Liechti N."/>
            <person name="Schurch N."/>
            <person name="Bruggmann R."/>
            <person name="Wittwer M."/>
        </authorList>
    </citation>
    <scope>NUCLEOTIDE SEQUENCE [LARGE SCALE GENOMIC DNA]</scope>
    <source>
        <strain evidence="13 15">ATCC 30894</strain>
    </source>
</reference>
<evidence type="ECO:0000256" key="10">
    <source>
        <dbReference type="SAM" id="MobiDB-lite"/>
    </source>
</evidence>
<evidence type="ECO:0000256" key="3">
    <source>
        <dbReference type="ARBA" id="ARBA00022692"/>
    </source>
</evidence>
<evidence type="ECO:0000256" key="9">
    <source>
        <dbReference type="SAM" id="Coils"/>
    </source>
</evidence>
<evidence type="ECO:0000256" key="5">
    <source>
        <dbReference type="ARBA" id="ARBA00022989"/>
    </source>
</evidence>
<dbReference type="FunFam" id="1.20.58.90:FF:000004">
    <property type="entry name" value="Syntaxin 10"/>
    <property type="match status" value="1"/>
</dbReference>
<feature type="domain" description="T-SNARE coiled-coil homology" evidence="12">
    <location>
        <begin position="185"/>
        <end position="247"/>
    </location>
</feature>
<evidence type="ECO:0000256" key="1">
    <source>
        <dbReference type="ARBA" id="ARBA00009063"/>
    </source>
</evidence>
<name>A0A6A5BW65_NAEFO</name>
<keyword evidence="9" id="KW-0175">Coiled coil</keyword>
<keyword evidence="15" id="KW-1185">Reference proteome</keyword>
<comment type="similarity">
    <text evidence="1">Belongs to the syntaxin family.</text>
</comment>
<dbReference type="GO" id="GO:0048193">
    <property type="term" value="P:Golgi vesicle transport"/>
    <property type="evidence" value="ECO:0007669"/>
    <property type="project" value="InterPro"/>
</dbReference>
<evidence type="ECO:0000313" key="15">
    <source>
        <dbReference type="Proteomes" id="UP000444721"/>
    </source>
</evidence>
<comment type="caution">
    <text evidence="13">The sequence shown here is derived from an EMBL/GenBank/DDBJ whole genome shotgun (WGS) entry which is preliminary data.</text>
</comment>
<keyword evidence="6" id="KW-0333">Golgi apparatus</keyword>
<comment type="subcellular location">
    <subcellularLocation>
        <location evidence="8">Golgi apparatus</location>
        <location evidence="8">trans-Golgi network membrane</location>
        <topology evidence="8">Single-pass type IV membrane protein</topology>
    </subcellularLocation>
</comment>
<dbReference type="CDD" id="cd15841">
    <property type="entry name" value="SNARE_Qc"/>
    <property type="match status" value="1"/>
</dbReference>
<dbReference type="Pfam" id="PF05739">
    <property type="entry name" value="SNARE"/>
    <property type="match status" value="1"/>
</dbReference>
<feature type="coiled-coil region" evidence="9">
    <location>
        <begin position="209"/>
        <end position="250"/>
    </location>
</feature>
<dbReference type="Gene3D" id="1.20.5.110">
    <property type="match status" value="1"/>
</dbReference>
<evidence type="ECO:0000259" key="12">
    <source>
        <dbReference type="PROSITE" id="PS50192"/>
    </source>
</evidence>
<evidence type="ECO:0000256" key="2">
    <source>
        <dbReference type="ARBA" id="ARBA00022448"/>
    </source>
</evidence>
<dbReference type="OMA" id="MTHTESR"/>
<dbReference type="GO" id="GO:0015031">
    <property type="term" value="P:protein transport"/>
    <property type="evidence" value="ECO:0007669"/>
    <property type="project" value="UniProtKB-KW"/>
</dbReference>
<dbReference type="SUPFAM" id="SSF47661">
    <property type="entry name" value="t-snare proteins"/>
    <property type="match status" value="1"/>
</dbReference>
<dbReference type="EMBL" id="VFQX01000023">
    <property type="protein sequence ID" value="KAF0979589.1"/>
    <property type="molecule type" value="Genomic_DNA"/>
</dbReference>
<dbReference type="GeneID" id="68108475"/>
<dbReference type="GO" id="GO:0005794">
    <property type="term" value="C:Golgi apparatus"/>
    <property type="evidence" value="ECO:0007669"/>
    <property type="project" value="UniProtKB-SubCell"/>
</dbReference>
<protein>
    <recommendedName>
        <fullName evidence="12">t-SNARE coiled-coil homology domain-containing protein</fullName>
    </recommendedName>
</protein>
<dbReference type="SMART" id="SM00397">
    <property type="entry name" value="t_SNARE"/>
    <property type="match status" value="1"/>
</dbReference>
<dbReference type="EMBL" id="VFQX01000024">
    <property type="protein sequence ID" value="KAF0979546.1"/>
    <property type="molecule type" value="Genomic_DNA"/>
</dbReference>
<dbReference type="CDD" id="cd21443">
    <property type="entry name" value="SNARE_NTD_STX6_STX10"/>
    <property type="match status" value="1"/>
</dbReference>
<evidence type="ECO:0000256" key="8">
    <source>
        <dbReference type="ARBA" id="ARBA00037801"/>
    </source>
</evidence>
<keyword evidence="7 11" id="KW-0472">Membrane</keyword>
<dbReference type="SUPFAM" id="SSF58038">
    <property type="entry name" value="SNARE fusion complex"/>
    <property type="match status" value="1"/>
</dbReference>
<keyword evidence="2" id="KW-0813">Transport</keyword>
<dbReference type="InterPro" id="IPR000727">
    <property type="entry name" value="T_SNARE_dom"/>
</dbReference>
<dbReference type="Proteomes" id="UP000444721">
    <property type="component" value="Unassembled WGS sequence"/>
</dbReference>
<keyword evidence="3 11" id="KW-0812">Transmembrane</keyword>
<evidence type="ECO:0000256" key="11">
    <source>
        <dbReference type="SAM" id="Phobius"/>
    </source>
</evidence>